<name>A0A1D1V2M3_RAMVA</name>
<dbReference type="Proteomes" id="UP000186922">
    <property type="component" value="Unassembled WGS sequence"/>
</dbReference>
<protein>
    <submittedName>
        <fullName evidence="2">Uncharacterized protein</fullName>
    </submittedName>
</protein>
<accession>A0A1D1V2M3</accession>
<feature type="region of interest" description="Disordered" evidence="1">
    <location>
        <begin position="1"/>
        <end position="27"/>
    </location>
</feature>
<feature type="region of interest" description="Disordered" evidence="1">
    <location>
        <begin position="54"/>
        <end position="84"/>
    </location>
</feature>
<organism evidence="2 3">
    <name type="scientific">Ramazzottius varieornatus</name>
    <name type="common">Water bear</name>
    <name type="synonym">Tardigrade</name>
    <dbReference type="NCBI Taxonomy" id="947166"/>
    <lineage>
        <taxon>Eukaryota</taxon>
        <taxon>Metazoa</taxon>
        <taxon>Ecdysozoa</taxon>
        <taxon>Tardigrada</taxon>
        <taxon>Eutardigrada</taxon>
        <taxon>Parachela</taxon>
        <taxon>Hypsibioidea</taxon>
        <taxon>Ramazzottiidae</taxon>
        <taxon>Ramazzottius</taxon>
    </lineage>
</organism>
<sequence length="84" mass="8899">MITAAVASGTEIQSKATFGPEGGQSRGHFIKGKELLELCKLENKSLAEKVAKQATKLNTSEAAADHRGEPEERLGKANPQLPIA</sequence>
<dbReference type="AlphaFoldDB" id="A0A1D1V2M3"/>
<dbReference type="EMBL" id="BDGG01000002">
    <property type="protein sequence ID" value="GAU92708.1"/>
    <property type="molecule type" value="Genomic_DNA"/>
</dbReference>
<gene>
    <name evidence="2" type="primary">RvY_04756-1</name>
    <name evidence="2" type="synonym">RvY_04756.1</name>
    <name evidence="2" type="ORF">RvY_04756</name>
</gene>
<keyword evidence="3" id="KW-1185">Reference proteome</keyword>
<comment type="caution">
    <text evidence="2">The sequence shown here is derived from an EMBL/GenBank/DDBJ whole genome shotgun (WGS) entry which is preliminary data.</text>
</comment>
<feature type="compositionally biased region" description="Basic and acidic residues" evidence="1">
    <location>
        <begin position="63"/>
        <end position="75"/>
    </location>
</feature>
<evidence type="ECO:0000313" key="3">
    <source>
        <dbReference type="Proteomes" id="UP000186922"/>
    </source>
</evidence>
<reference evidence="2 3" key="1">
    <citation type="journal article" date="2016" name="Nat. Commun.">
        <title>Extremotolerant tardigrade genome and improved radiotolerance of human cultured cells by tardigrade-unique protein.</title>
        <authorList>
            <person name="Hashimoto T."/>
            <person name="Horikawa D.D."/>
            <person name="Saito Y."/>
            <person name="Kuwahara H."/>
            <person name="Kozuka-Hata H."/>
            <person name="Shin-I T."/>
            <person name="Minakuchi Y."/>
            <person name="Ohishi K."/>
            <person name="Motoyama A."/>
            <person name="Aizu T."/>
            <person name="Enomoto A."/>
            <person name="Kondo K."/>
            <person name="Tanaka S."/>
            <person name="Hara Y."/>
            <person name="Koshikawa S."/>
            <person name="Sagara H."/>
            <person name="Miura T."/>
            <person name="Yokobori S."/>
            <person name="Miyagawa K."/>
            <person name="Suzuki Y."/>
            <person name="Kubo T."/>
            <person name="Oyama M."/>
            <person name="Kohara Y."/>
            <person name="Fujiyama A."/>
            <person name="Arakawa K."/>
            <person name="Katayama T."/>
            <person name="Toyoda A."/>
            <person name="Kunieda T."/>
        </authorList>
    </citation>
    <scope>NUCLEOTIDE SEQUENCE [LARGE SCALE GENOMIC DNA]</scope>
    <source>
        <strain evidence="2 3">YOKOZUNA-1</strain>
    </source>
</reference>
<evidence type="ECO:0000313" key="2">
    <source>
        <dbReference type="EMBL" id="GAU92708.1"/>
    </source>
</evidence>
<evidence type="ECO:0000256" key="1">
    <source>
        <dbReference type="SAM" id="MobiDB-lite"/>
    </source>
</evidence>
<proteinExistence type="predicted"/>